<evidence type="ECO:0008006" key="3">
    <source>
        <dbReference type="Google" id="ProtNLM"/>
    </source>
</evidence>
<name>A0A4S1WGV7_9SPHN</name>
<dbReference type="Proteomes" id="UP000309848">
    <property type="component" value="Unassembled WGS sequence"/>
</dbReference>
<accession>A0A4S1WGV7</accession>
<sequence>MARALDIDLQMHLRSIEANPLFRAEIHAAHRHVRFTFDGFWDEETVGWFDEAVEATVRAMNRSGIAYGRFRTLIDVRGAQLLSQTVAERVAMLAAKHAPASDRIAILAGSTLQKIQYQRVAAQREFRHFVSAREAINCLTAH</sequence>
<dbReference type="EMBL" id="SRXU01000005">
    <property type="protein sequence ID" value="TGX41495.1"/>
    <property type="molecule type" value="Genomic_DNA"/>
</dbReference>
<gene>
    <name evidence="1" type="ORF">E5A74_12795</name>
</gene>
<reference evidence="1 2" key="1">
    <citation type="submission" date="2019-04" db="EMBL/GenBank/DDBJ databases">
        <title>Sphingomonas psychrotolerans sp. nov., isolated from soil in the Tianshan Mountains, Xinjiang, China.</title>
        <authorList>
            <person name="Luo Y."/>
            <person name="Sheng H."/>
        </authorList>
    </citation>
    <scope>NUCLEOTIDE SEQUENCE [LARGE SCALE GENOMIC DNA]</scope>
    <source>
        <strain evidence="1 2">KIS18-15</strain>
    </source>
</reference>
<protein>
    <recommendedName>
        <fullName evidence="3">STAS/SEC14 domain-containing protein</fullName>
    </recommendedName>
</protein>
<dbReference type="RefSeq" id="WP_135985522.1">
    <property type="nucleotide sequence ID" value="NZ_JAASQM010000003.1"/>
</dbReference>
<dbReference type="OrthoDB" id="7476755at2"/>
<evidence type="ECO:0000313" key="2">
    <source>
        <dbReference type="Proteomes" id="UP000309848"/>
    </source>
</evidence>
<comment type="caution">
    <text evidence="1">The sequence shown here is derived from an EMBL/GenBank/DDBJ whole genome shotgun (WGS) entry which is preliminary data.</text>
</comment>
<organism evidence="1 2">
    <name type="scientific">Sphingomonas naasensis</name>
    <dbReference type="NCBI Taxonomy" id="1344951"/>
    <lineage>
        <taxon>Bacteria</taxon>
        <taxon>Pseudomonadati</taxon>
        <taxon>Pseudomonadota</taxon>
        <taxon>Alphaproteobacteria</taxon>
        <taxon>Sphingomonadales</taxon>
        <taxon>Sphingomonadaceae</taxon>
        <taxon>Sphingomonas</taxon>
    </lineage>
</organism>
<keyword evidence="2" id="KW-1185">Reference proteome</keyword>
<evidence type="ECO:0000313" key="1">
    <source>
        <dbReference type="EMBL" id="TGX41495.1"/>
    </source>
</evidence>
<dbReference type="AlphaFoldDB" id="A0A4S1WGV7"/>
<proteinExistence type="predicted"/>